<evidence type="ECO:0000256" key="6">
    <source>
        <dbReference type="ARBA" id="ARBA00022664"/>
    </source>
</evidence>
<dbReference type="GO" id="GO:0008380">
    <property type="term" value="P:RNA splicing"/>
    <property type="evidence" value="ECO:0007669"/>
    <property type="project" value="UniProtKB-KW"/>
</dbReference>
<dbReference type="GO" id="GO:0006397">
    <property type="term" value="P:mRNA processing"/>
    <property type="evidence" value="ECO:0007669"/>
    <property type="project" value="UniProtKB-KW"/>
</dbReference>
<dbReference type="PANTHER" id="PTHR31077:SF1">
    <property type="entry name" value="U4_U6.U5 SMALL NUCLEAR RIBONUCLEOPROTEIN 27 KDA PROTEIN"/>
    <property type="match status" value="1"/>
</dbReference>
<dbReference type="AlphaFoldDB" id="A0ABD2PXA0"/>
<evidence type="ECO:0000256" key="9">
    <source>
        <dbReference type="ARBA" id="ARBA00031864"/>
    </source>
</evidence>
<feature type="compositionally biased region" description="Basic and acidic residues" evidence="10">
    <location>
        <begin position="35"/>
        <end position="45"/>
    </location>
</feature>
<comment type="subunit">
    <text evidence="4">Part of a tri-snRNP complex.</text>
</comment>
<comment type="function">
    <text evidence="1">May play a role in mRNA splicing.</text>
</comment>
<evidence type="ECO:0000313" key="13">
    <source>
        <dbReference type="Proteomes" id="UP001626550"/>
    </source>
</evidence>
<comment type="subcellular location">
    <subcellularLocation>
        <location evidence="2">Nucleus</location>
    </subcellularLocation>
</comment>
<evidence type="ECO:0000256" key="10">
    <source>
        <dbReference type="SAM" id="MobiDB-lite"/>
    </source>
</evidence>
<proteinExistence type="inferred from homology"/>
<feature type="region of interest" description="Disordered" evidence="10">
    <location>
        <begin position="1"/>
        <end position="83"/>
    </location>
</feature>
<sequence length="143" mass="17245">MARSRSKSIERRRKRSRSYDRDRDRRRKRRSRSRSPREVEREERRHKNKKHERRKHHSRSASRTPEPSAKQQKTDISEAMAHLPENEMAQVMMHDMGFFGFGSTKGKKVEGNDIYAAKITKKRKYRQYMNRVGGFNRLLDPMN</sequence>
<reference evidence="12 13" key="1">
    <citation type="submission" date="2024-11" db="EMBL/GenBank/DDBJ databases">
        <title>Adaptive evolution of stress response genes in parasites aligns with host niche diversity.</title>
        <authorList>
            <person name="Hahn C."/>
            <person name="Resl P."/>
        </authorList>
    </citation>
    <scope>NUCLEOTIDE SEQUENCE [LARGE SCALE GENOMIC DNA]</scope>
    <source>
        <strain evidence="12">EGGRZ-B1_66</strain>
        <tissue evidence="12">Body</tissue>
    </source>
</reference>
<dbReference type="InterPro" id="IPR013957">
    <property type="entry name" value="SNRNP27"/>
</dbReference>
<evidence type="ECO:0000256" key="3">
    <source>
        <dbReference type="ARBA" id="ARBA00008218"/>
    </source>
</evidence>
<keyword evidence="7" id="KW-0508">mRNA splicing</keyword>
<keyword evidence="6" id="KW-0507">mRNA processing</keyword>
<feature type="compositionally biased region" description="Basic residues" evidence="10">
    <location>
        <begin position="46"/>
        <end position="60"/>
    </location>
</feature>
<feature type="compositionally biased region" description="Basic residues" evidence="10">
    <location>
        <begin position="24"/>
        <end position="34"/>
    </location>
</feature>
<evidence type="ECO:0000256" key="7">
    <source>
        <dbReference type="ARBA" id="ARBA00023187"/>
    </source>
</evidence>
<accession>A0ABD2PXA0</accession>
<dbReference type="PANTHER" id="PTHR31077">
    <property type="entry name" value="U4/U6.U5 SMALL NUCLEAR RIBONUCLEOPROTEIN 27 KDA PROTEIN"/>
    <property type="match status" value="1"/>
</dbReference>
<evidence type="ECO:0000256" key="8">
    <source>
        <dbReference type="ARBA" id="ARBA00023242"/>
    </source>
</evidence>
<organism evidence="12 13">
    <name type="scientific">Cichlidogyrus casuarinus</name>
    <dbReference type="NCBI Taxonomy" id="1844966"/>
    <lineage>
        <taxon>Eukaryota</taxon>
        <taxon>Metazoa</taxon>
        <taxon>Spiralia</taxon>
        <taxon>Lophotrochozoa</taxon>
        <taxon>Platyhelminthes</taxon>
        <taxon>Monogenea</taxon>
        <taxon>Monopisthocotylea</taxon>
        <taxon>Dactylogyridea</taxon>
        <taxon>Ancyrocephalidae</taxon>
        <taxon>Cichlidogyrus</taxon>
    </lineage>
</organism>
<dbReference type="GO" id="GO:0005634">
    <property type="term" value="C:nucleus"/>
    <property type="evidence" value="ECO:0007669"/>
    <property type="project" value="UniProtKB-SubCell"/>
</dbReference>
<dbReference type="Pfam" id="PF08648">
    <property type="entry name" value="SNRNP27"/>
    <property type="match status" value="1"/>
</dbReference>
<dbReference type="EMBL" id="JBJKFK010002155">
    <property type="protein sequence ID" value="KAL3311542.1"/>
    <property type="molecule type" value="Genomic_DNA"/>
</dbReference>
<evidence type="ECO:0000313" key="12">
    <source>
        <dbReference type="EMBL" id="KAL3311542.1"/>
    </source>
</evidence>
<comment type="caution">
    <text evidence="12">The sequence shown here is derived from an EMBL/GenBank/DDBJ whole genome shotgun (WGS) entry which is preliminary data.</text>
</comment>
<feature type="domain" description="U4/U6.U5 small nuclear ribonucleoprotein 27kDa protein" evidence="11">
    <location>
        <begin position="89"/>
        <end position="142"/>
    </location>
</feature>
<protein>
    <recommendedName>
        <fullName evidence="5">U4/U6.U5 small nuclear ribonucleoprotein 27 kDa protein</fullName>
    </recommendedName>
    <alternativeName>
        <fullName evidence="9">U4/U6.U5 tri-snRNP-associated protein 3</fullName>
    </alternativeName>
</protein>
<evidence type="ECO:0000256" key="1">
    <source>
        <dbReference type="ARBA" id="ARBA00003632"/>
    </source>
</evidence>
<feature type="compositionally biased region" description="Basic residues" evidence="10">
    <location>
        <begin position="1"/>
        <end position="16"/>
    </location>
</feature>
<evidence type="ECO:0000259" key="11">
    <source>
        <dbReference type="Pfam" id="PF08648"/>
    </source>
</evidence>
<comment type="similarity">
    <text evidence="3">Belongs to the SNUT3 family.</text>
</comment>
<keyword evidence="8" id="KW-0539">Nucleus</keyword>
<dbReference type="Proteomes" id="UP001626550">
    <property type="component" value="Unassembled WGS sequence"/>
</dbReference>
<gene>
    <name evidence="12" type="ORF">Ciccas_009877</name>
</gene>
<evidence type="ECO:0000256" key="2">
    <source>
        <dbReference type="ARBA" id="ARBA00004123"/>
    </source>
</evidence>
<name>A0ABD2PXA0_9PLAT</name>
<evidence type="ECO:0000256" key="4">
    <source>
        <dbReference type="ARBA" id="ARBA00011825"/>
    </source>
</evidence>
<evidence type="ECO:0000256" key="5">
    <source>
        <dbReference type="ARBA" id="ARBA00014357"/>
    </source>
</evidence>
<keyword evidence="13" id="KW-1185">Reference proteome</keyword>